<dbReference type="Proteomes" id="UP001229244">
    <property type="component" value="Unassembled WGS sequence"/>
</dbReference>
<evidence type="ECO:0000256" key="1">
    <source>
        <dbReference type="SAM" id="MobiDB-lite"/>
    </source>
</evidence>
<proteinExistence type="predicted"/>
<sequence length="499" mass="46420">MAQNFPTSLNTHKKDWANTTPVKDTHPEEHNDIAGAVEALEAKVGADGSAVQTSHDYKLSGITGADKAASKATSDAHIADTDNPHEVTKSQLGLGNVDNTSDAAKNAATATLTNKTIDADENTIENIDTTNFRPDVVDDDPTLAAVSDSRLPTQGAVKSYVDNAVGAGGGVLPFGDGHDGEATISGSVTLTEDKYYTNLIVEAGAVLNTGGYRIYVSGTLTNNGTIRNNGGPGGVGGDAPSSTTGGAGGSGGGGAAGGTLAAGSDGGDGGNGGGTATSVNGGAGDNGVAANPSLGVSGVAGGAGQGSASGGGGSGGAAGAAGTATPETLSLSKGDGDSEVVAANTPEDWAAFLFNFLGATSGASLSPSAGSGGGGGGGGVTDAAGGGGGGAGGSGGVVWIIANSVVNNGIIEANGGDGGNGGAALSDGGSNGGGGGGGAGGSGGVIVLAYTSITVGTVQALAGAGGTGGAGAGGEDPGDDGNAGNVGNIFRVRSSSALA</sequence>
<feature type="compositionally biased region" description="Gly residues" evidence="1">
    <location>
        <begin position="245"/>
        <end position="254"/>
    </location>
</feature>
<feature type="region of interest" description="Disordered" evidence="1">
    <location>
        <begin position="1"/>
        <end position="28"/>
    </location>
</feature>
<feature type="compositionally biased region" description="Gly residues" evidence="1">
    <location>
        <begin position="264"/>
        <end position="278"/>
    </location>
</feature>
<keyword evidence="3" id="KW-1185">Reference proteome</keyword>
<feature type="compositionally biased region" description="Polar residues" evidence="1">
    <location>
        <begin position="1"/>
        <end position="10"/>
    </location>
</feature>
<feature type="region of interest" description="Disordered" evidence="1">
    <location>
        <begin position="302"/>
        <end position="340"/>
    </location>
</feature>
<feature type="compositionally biased region" description="Gly residues" evidence="1">
    <location>
        <begin position="466"/>
        <end position="475"/>
    </location>
</feature>
<name>A0AAE3VQE0_9HYPH</name>
<feature type="region of interest" description="Disordered" evidence="1">
    <location>
        <begin position="221"/>
        <end position="254"/>
    </location>
</feature>
<gene>
    <name evidence="2" type="ORF">J2S73_002856</name>
</gene>
<dbReference type="AlphaFoldDB" id="A0AAE3VQE0"/>
<protein>
    <submittedName>
        <fullName evidence="2">Uncharacterized protein</fullName>
    </submittedName>
</protein>
<feature type="compositionally biased region" description="Gly residues" evidence="1">
    <location>
        <begin position="302"/>
        <end position="319"/>
    </location>
</feature>
<accession>A0AAE3VQE0</accession>
<evidence type="ECO:0000313" key="3">
    <source>
        <dbReference type="Proteomes" id="UP001229244"/>
    </source>
</evidence>
<dbReference type="RefSeq" id="WP_306886219.1">
    <property type="nucleotide sequence ID" value="NZ_JAUSUL010000002.1"/>
</dbReference>
<evidence type="ECO:0000313" key="2">
    <source>
        <dbReference type="EMBL" id="MDQ0316399.1"/>
    </source>
</evidence>
<organism evidence="2 3">
    <name type="scientific">Amorphus orientalis</name>
    <dbReference type="NCBI Taxonomy" id="649198"/>
    <lineage>
        <taxon>Bacteria</taxon>
        <taxon>Pseudomonadati</taxon>
        <taxon>Pseudomonadota</taxon>
        <taxon>Alphaproteobacteria</taxon>
        <taxon>Hyphomicrobiales</taxon>
        <taxon>Amorphaceae</taxon>
        <taxon>Amorphus</taxon>
    </lineage>
</organism>
<dbReference type="EMBL" id="JAUSUL010000002">
    <property type="protein sequence ID" value="MDQ0316399.1"/>
    <property type="molecule type" value="Genomic_DNA"/>
</dbReference>
<reference evidence="2" key="1">
    <citation type="submission" date="2023-07" db="EMBL/GenBank/DDBJ databases">
        <title>Genomic Encyclopedia of Type Strains, Phase IV (KMG-IV): sequencing the most valuable type-strain genomes for metagenomic binning, comparative biology and taxonomic classification.</title>
        <authorList>
            <person name="Goeker M."/>
        </authorList>
    </citation>
    <scope>NUCLEOTIDE SEQUENCE</scope>
    <source>
        <strain evidence="2">DSM 21202</strain>
    </source>
</reference>
<feature type="region of interest" description="Disordered" evidence="1">
    <location>
        <begin position="259"/>
        <end position="278"/>
    </location>
</feature>
<comment type="caution">
    <text evidence="2">The sequence shown here is derived from an EMBL/GenBank/DDBJ whole genome shotgun (WGS) entry which is preliminary data.</text>
</comment>
<feature type="region of interest" description="Disordered" evidence="1">
    <location>
        <begin position="466"/>
        <end position="487"/>
    </location>
</feature>